<keyword evidence="3" id="KW-1185">Reference proteome</keyword>
<dbReference type="OrthoDB" id="269677at2"/>
<protein>
    <submittedName>
        <fullName evidence="2">Uncharacterized protein</fullName>
    </submittedName>
</protein>
<evidence type="ECO:0000313" key="2">
    <source>
        <dbReference type="EMBL" id="QDU23226.1"/>
    </source>
</evidence>
<accession>A0A517Y0D8</accession>
<organism evidence="2 3">
    <name type="scientific">Urbifossiella limnaea</name>
    <dbReference type="NCBI Taxonomy" id="2528023"/>
    <lineage>
        <taxon>Bacteria</taxon>
        <taxon>Pseudomonadati</taxon>
        <taxon>Planctomycetota</taxon>
        <taxon>Planctomycetia</taxon>
        <taxon>Gemmatales</taxon>
        <taxon>Gemmataceae</taxon>
        <taxon>Urbifossiella</taxon>
    </lineage>
</organism>
<evidence type="ECO:0000313" key="3">
    <source>
        <dbReference type="Proteomes" id="UP000319576"/>
    </source>
</evidence>
<gene>
    <name evidence="2" type="ORF">ETAA1_52180</name>
</gene>
<proteinExistence type="predicted"/>
<feature type="signal peptide" evidence="1">
    <location>
        <begin position="1"/>
        <end position="23"/>
    </location>
</feature>
<dbReference type="KEGG" id="uli:ETAA1_52180"/>
<reference evidence="2 3" key="1">
    <citation type="submission" date="2019-02" db="EMBL/GenBank/DDBJ databases">
        <title>Deep-cultivation of Planctomycetes and their phenomic and genomic characterization uncovers novel biology.</title>
        <authorList>
            <person name="Wiegand S."/>
            <person name="Jogler M."/>
            <person name="Boedeker C."/>
            <person name="Pinto D."/>
            <person name="Vollmers J."/>
            <person name="Rivas-Marin E."/>
            <person name="Kohn T."/>
            <person name="Peeters S.H."/>
            <person name="Heuer A."/>
            <person name="Rast P."/>
            <person name="Oberbeckmann S."/>
            <person name="Bunk B."/>
            <person name="Jeske O."/>
            <person name="Meyerdierks A."/>
            <person name="Storesund J.E."/>
            <person name="Kallscheuer N."/>
            <person name="Luecker S."/>
            <person name="Lage O.M."/>
            <person name="Pohl T."/>
            <person name="Merkel B.J."/>
            <person name="Hornburger P."/>
            <person name="Mueller R.-W."/>
            <person name="Bruemmer F."/>
            <person name="Labrenz M."/>
            <person name="Spormann A.M."/>
            <person name="Op den Camp H."/>
            <person name="Overmann J."/>
            <person name="Amann R."/>
            <person name="Jetten M.S.M."/>
            <person name="Mascher T."/>
            <person name="Medema M.H."/>
            <person name="Devos D.P."/>
            <person name="Kaster A.-K."/>
            <person name="Ovreas L."/>
            <person name="Rohde M."/>
            <person name="Galperin M.Y."/>
            <person name="Jogler C."/>
        </authorList>
    </citation>
    <scope>NUCLEOTIDE SEQUENCE [LARGE SCALE GENOMIC DNA]</scope>
    <source>
        <strain evidence="2 3">ETA_A1</strain>
    </source>
</reference>
<dbReference type="Proteomes" id="UP000319576">
    <property type="component" value="Chromosome"/>
</dbReference>
<dbReference type="EMBL" id="CP036273">
    <property type="protein sequence ID" value="QDU23226.1"/>
    <property type="molecule type" value="Genomic_DNA"/>
</dbReference>
<feature type="chain" id="PRO_5022106494" evidence="1">
    <location>
        <begin position="24"/>
        <end position="189"/>
    </location>
</feature>
<sequence precursor="true">MLTTTFAAVLVSAALAEAPSAPAWETNYARASETAVAQRKPLAVFIGHGESGYNRVVGGNMPTEAGRLLSTSYVALYVNADTAEGKRLATAFGVEEGLVISSRCGNLQALKYGGAVPALDLASYLTKYSAADVAVTTTERAGTAVVAAPVVTSSCANGRCGTVVTGGYYTPAYTGGVSSCPNGRCPNVR</sequence>
<keyword evidence="1" id="KW-0732">Signal</keyword>
<dbReference type="RefSeq" id="WP_145243328.1">
    <property type="nucleotide sequence ID" value="NZ_CP036273.1"/>
</dbReference>
<dbReference type="AlphaFoldDB" id="A0A517Y0D8"/>
<evidence type="ECO:0000256" key="1">
    <source>
        <dbReference type="SAM" id="SignalP"/>
    </source>
</evidence>
<name>A0A517Y0D8_9BACT</name>